<keyword evidence="6" id="KW-0464">Manganese</keyword>
<feature type="binding site" evidence="6">
    <location>
        <position position="155"/>
    </location>
    <ligand>
        <name>Mg(2+)</name>
        <dbReference type="ChEBI" id="CHEBI:18420"/>
        <label>1</label>
    </ligand>
</feature>
<feature type="active site" description="Proton donor/acceptor" evidence="5">
    <location>
        <position position="153"/>
    </location>
</feature>
<dbReference type="NCBIfam" id="TIGR00195">
    <property type="entry name" value="exoDNase_III"/>
    <property type="match status" value="1"/>
</dbReference>
<comment type="cofactor">
    <cofactor evidence="6">
        <name>Mg(2+)</name>
        <dbReference type="ChEBI" id="CHEBI:18420"/>
    </cofactor>
    <cofactor evidence="6">
        <name>Mn(2+)</name>
        <dbReference type="ChEBI" id="CHEBI:29035"/>
    </cofactor>
    <text evidence="6">Probably binds two magnesium or manganese ions per subunit.</text>
</comment>
<dbReference type="Pfam" id="PF03372">
    <property type="entry name" value="Exo_endo_phos"/>
    <property type="match status" value="1"/>
</dbReference>
<dbReference type="PANTHER" id="PTHR43250">
    <property type="entry name" value="EXODEOXYRIBONUCLEASE III"/>
    <property type="match status" value="1"/>
</dbReference>
<dbReference type="InterPro" id="IPR020847">
    <property type="entry name" value="AP_endonuclease_F1_BS"/>
</dbReference>
<feature type="site" description="Interaction with DNA substrate" evidence="7">
    <location>
        <position position="254"/>
    </location>
</feature>
<dbReference type="Gene3D" id="3.60.10.10">
    <property type="entry name" value="Endonuclease/exonuclease/phosphatase"/>
    <property type="match status" value="1"/>
</dbReference>
<feature type="binding site" evidence="6">
    <location>
        <position position="8"/>
    </location>
    <ligand>
        <name>Mg(2+)</name>
        <dbReference type="ChEBI" id="CHEBI:18420"/>
        <label>1</label>
    </ligand>
</feature>
<dbReference type="InterPro" id="IPR005135">
    <property type="entry name" value="Endo/exonuclease/phosphatase"/>
</dbReference>
<gene>
    <name evidence="9" type="ORF">ROR02_29220</name>
</gene>
<comment type="caution">
    <text evidence="9">The sequence shown here is derived from an EMBL/GenBank/DDBJ whole genome shotgun (WGS) entry which is preliminary data.</text>
</comment>
<feature type="binding site" evidence="6">
    <location>
        <position position="35"/>
    </location>
    <ligand>
        <name>Mg(2+)</name>
        <dbReference type="ChEBI" id="CHEBI:18420"/>
        <label>1</label>
    </ligand>
</feature>
<accession>A0A512HBG6</accession>
<dbReference type="Proteomes" id="UP000321567">
    <property type="component" value="Unassembled WGS sequence"/>
</dbReference>
<feature type="binding site" evidence="6">
    <location>
        <position position="254"/>
    </location>
    <ligand>
        <name>Mg(2+)</name>
        <dbReference type="ChEBI" id="CHEBI:18420"/>
        <label>1</label>
    </ligand>
</feature>
<dbReference type="PROSITE" id="PS51435">
    <property type="entry name" value="AP_NUCLEASE_F1_4"/>
    <property type="match status" value="1"/>
</dbReference>
<feature type="domain" description="Endonuclease/exonuclease/phosphatase" evidence="8">
    <location>
        <begin position="5"/>
        <end position="254"/>
    </location>
</feature>
<name>A0A512HBG6_9PROT</name>
<evidence type="ECO:0000256" key="2">
    <source>
        <dbReference type="ARBA" id="ARBA00022723"/>
    </source>
</evidence>
<dbReference type="GO" id="GO:0004519">
    <property type="term" value="F:endonuclease activity"/>
    <property type="evidence" value="ECO:0007669"/>
    <property type="project" value="InterPro"/>
</dbReference>
<organism evidence="9 10">
    <name type="scientific">Pararhodospirillum oryzae</name>
    <dbReference type="NCBI Taxonomy" id="478448"/>
    <lineage>
        <taxon>Bacteria</taxon>
        <taxon>Pseudomonadati</taxon>
        <taxon>Pseudomonadota</taxon>
        <taxon>Alphaproteobacteria</taxon>
        <taxon>Rhodospirillales</taxon>
        <taxon>Rhodospirillaceae</taxon>
        <taxon>Pararhodospirillum</taxon>
    </lineage>
</organism>
<feature type="active site" description="Proton acceptor" evidence="5">
    <location>
        <position position="254"/>
    </location>
</feature>
<feature type="site" description="Important for catalytic activity" evidence="7">
    <location>
        <position position="224"/>
    </location>
</feature>
<feature type="binding site" evidence="6">
    <location>
        <position position="153"/>
    </location>
    <ligand>
        <name>Mg(2+)</name>
        <dbReference type="ChEBI" id="CHEBI:18420"/>
        <label>1</label>
    </ligand>
</feature>
<dbReference type="NCBIfam" id="TIGR00633">
    <property type="entry name" value="xth"/>
    <property type="match status" value="1"/>
</dbReference>
<evidence type="ECO:0000256" key="7">
    <source>
        <dbReference type="PIRSR" id="PIRSR604808-3"/>
    </source>
</evidence>
<reference evidence="9 10" key="1">
    <citation type="submission" date="2019-07" db="EMBL/GenBank/DDBJ databases">
        <title>Whole genome shotgun sequence of Rhodospirillum oryzae NBRC 107573.</title>
        <authorList>
            <person name="Hosoyama A."/>
            <person name="Uohara A."/>
            <person name="Ohji S."/>
            <person name="Ichikawa N."/>
        </authorList>
    </citation>
    <scope>NUCLEOTIDE SEQUENCE [LARGE SCALE GENOMIC DNA]</scope>
    <source>
        <strain evidence="9 10">NBRC 107573</strain>
    </source>
</reference>
<feature type="active site" evidence="5">
    <location>
        <position position="109"/>
    </location>
</feature>
<dbReference type="GO" id="GO:0046872">
    <property type="term" value="F:metal ion binding"/>
    <property type="evidence" value="ECO:0007669"/>
    <property type="project" value="UniProtKB-KW"/>
</dbReference>
<evidence type="ECO:0000256" key="5">
    <source>
        <dbReference type="PIRSR" id="PIRSR604808-1"/>
    </source>
</evidence>
<keyword evidence="3" id="KW-0378">Hydrolase</keyword>
<dbReference type="GO" id="GO:0008311">
    <property type="term" value="F:double-stranded DNA 3'-5' DNA exonuclease activity"/>
    <property type="evidence" value="ECO:0007669"/>
    <property type="project" value="InterPro"/>
</dbReference>
<dbReference type="CDD" id="cd09086">
    <property type="entry name" value="ExoIII-like_AP-endo"/>
    <property type="match status" value="1"/>
</dbReference>
<dbReference type="InterPro" id="IPR037493">
    <property type="entry name" value="ExoIII-like"/>
</dbReference>
<keyword evidence="2 6" id="KW-0479">Metal-binding</keyword>
<comment type="similarity">
    <text evidence="1">Belongs to the DNA repair enzymes AP/ExoA family.</text>
</comment>
<evidence type="ECO:0000256" key="3">
    <source>
        <dbReference type="ARBA" id="ARBA00022801"/>
    </source>
</evidence>
<dbReference type="PANTHER" id="PTHR43250:SF2">
    <property type="entry name" value="EXODEOXYRIBONUCLEASE III"/>
    <property type="match status" value="1"/>
</dbReference>
<sequence>MVRIASFNVNGIKARLPVLVAWLERARPDVVLLQETKCQDGDFPAPALEDLGYHVAALGQKTYNGVAILSRLSLEDVTGGLPGASPEEDPQARYLEALVDGRLRVASLYLPNGNPVSDPAKYAYKLAWMDRLGARARRLLRDEPDLPLVLGGDYNVCPTDDDVYDPAGWADDASCRPQTRARYRSLLHQGFTDAVRARTAAPGMYTFWDYQGGAWPKNHGLRIDHLLLNPAAADRLQDVGVDLSPRGEPKASDHTPVWVTLDL</sequence>
<evidence type="ECO:0000313" key="9">
    <source>
        <dbReference type="EMBL" id="GEO82791.1"/>
    </source>
</evidence>
<proteinExistence type="inferred from homology"/>
<feature type="binding site" evidence="6">
    <location>
        <position position="253"/>
    </location>
    <ligand>
        <name>Mg(2+)</name>
        <dbReference type="ChEBI" id="CHEBI:18420"/>
        <label>1</label>
    </ligand>
</feature>
<dbReference type="InterPro" id="IPR004808">
    <property type="entry name" value="AP_endonuc_1"/>
</dbReference>
<feature type="site" description="Transition state stabilizer" evidence="7">
    <location>
        <position position="155"/>
    </location>
</feature>
<evidence type="ECO:0000259" key="8">
    <source>
        <dbReference type="Pfam" id="PF03372"/>
    </source>
</evidence>
<dbReference type="OrthoDB" id="9803914at2"/>
<keyword evidence="10" id="KW-1185">Reference proteome</keyword>
<evidence type="ECO:0000256" key="6">
    <source>
        <dbReference type="PIRSR" id="PIRSR604808-2"/>
    </source>
</evidence>
<dbReference type="GO" id="GO:0006281">
    <property type="term" value="P:DNA repair"/>
    <property type="evidence" value="ECO:0007669"/>
    <property type="project" value="InterPro"/>
</dbReference>
<dbReference type="GO" id="GO:0003677">
    <property type="term" value="F:DNA binding"/>
    <property type="evidence" value="ECO:0007669"/>
    <property type="project" value="InterPro"/>
</dbReference>
<keyword evidence="4 6" id="KW-0460">Magnesium</keyword>
<dbReference type="EMBL" id="BJZO01000111">
    <property type="protein sequence ID" value="GEO82791.1"/>
    <property type="molecule type" value="Genomic_DNA"/>
</dbReference>
<dbReference type="PROSITE" id="PS00726">
    <property type="entry name" value="AP_NUCLEASE_F1_1"/>
    <property type="match status" value="1"/>
</dbReference>
<evidence type="ECO:0000256" key="1">
    <source>
        <dbReference type="ARBA" id="ARBA00007092"/>
    </source>
</evidence>
<dbReference type="InterPro" id="IPR036691">
    <property type="entry name" value="Endo/exonu/phosph_ase_sf"/>
</dbReference>
<dbReference type="RefSeq" id="WP_147164818.1">
    <property type="nucleotide sequence ID" value="NZ_BJZO01000111.1"/>
</dbReference>
<evidence type="ECO:0000313" key="10">
    <source>
        <dbReference type="Proteomes" id="UP000321567"/>
    </source>
</evidence>
<dbReference type="SUPFAM" id="SSF56219">
    <property type="entry name" value="DNase I-like"/>
    <property type="match status" value="1"/>
</dbReference>
<evidence type="ECO:0000256" key="4">
    <source>
        <dbReference type="ARBA" id="ARBA00022842"/>
    </source>
</evidence>
<protein>
    <submittedName>
        <fullName evidence="9">Exodeoxyribonuclease III</fullName>
    </submittedName>
</protein>
<dbReference type="AlphaFoldDB" id="A0A512HBG6"/>